<feature type="compositionally biased region" description="Basic residues" evidence="1">
    <location>
        <begin position="73"/>
        <end position="85"/>
    </location>
</feature>
<dbReference type="Proteomes" id="UP000807342">
    <property type="component" value="Unassembled WGS sequence"/>
</dbReference>
<reference evidence="2" key="1">
    <citation type="submission" date="2020-11" db="EMBL/GenBank/DDBJ databases">
        <authorList>
            <consortium name="DOE Joint Genome Institute"/>
            <person name="Ahrendt S."/>
            <person name="Riley R."/>
            <person name="Andreopoulos W."/>
            <person name="Labutti K."/>
            <person name="Pangilinan J."/>
            <person name="Ruiz-Duenas F.J."/>
            <person name="Barrasa J.M."/>
            <person name="Sanchez-Garcia M."/>
            <person name="Camarero S."/>
            <person name="Miyauchi S."/>
            <person name="Serrano A."/>
            <person name="Linde D."/>
            <person name="Babiker R."/>
            <person name="Drula E."/>
            <person name="Ayuso-Fernandez I."/>
            <person name="Pacheco R."/>
            <person name="Padilla G."/>
            <person name="Ferreira P."/>
            <person name="Barriuso J."/>
            <person name="Kellner H."/>
            <person name="Castanera R."/>
            <person name="Alfaro M."/>
            <person name="Ramirez L."/>
            <person name="Pisabarro A.G."/>
            <person name="Kuo A."/>
            <person name="Tritt A."/>
            <person name="Lipzen A."/>
            <person name="He G."/>
            <person name="Yan M."/>
            <person name="Ng V."/>
            <person name="Cullen D."/>
            <person name="Martin F."/>
            <person name="Rosso M.-N."/>
            <person name="Henrissat B."/>
            <person name="Hibbett D."/>
            <person name="Martinez A.T."/>
            <person name="Grigoriev I.V."/>
        </authorList>
    </citation>
    <scope>NUCLEOTIDE SEQUENCE</scope>
    <source>
        <strain evidence="2">MF-IS2</strain>
    </source>
</reference>
<protein>
    <submittedName>
        <fullName evidence="2">Uncharacterized protein</fullName>
    </submittedName>
</protein>
<evidence type="ECO:0000256" key="1">
    <source>
        <dbReference type="SAM" id="MobiDB-lite"/>
    </source>
</evidence>
<feature type="region of interest" description="Disordered" evidence="1">
    <location>
        <begin position="465"/>
        <end position="510"/>
    </location>
</feature>
<feature type="region of interest" description="Disordered" evidence="1">
    <location>
        <begin position="315"/>
        <end position="374"/>
    </location>
</feature>
<evidence type="ECO:0000313" key="2">
    <source>
        <dbReference type="EMBL" id="KAF9447423.1"/>
    </source>
</evidence>
<dbReference type="AlphaFoldDB" id="A0A9P5X9P8"/>
<evidence type="ECO:0000313" key="3">
    <source>
        <dbReference type="Proteomes" id="UP000807342"/>
    </source>
</evidence>
<organism evidence="2 3">
    <name type="scientific">Macrolepiota fuliginosa MF-IS2</name>
    <dbReference type="NCBI Taxonomy" id="1400762"/>
    <lineage>
        <taxon>Eukaryota</taxon>
        <taxon>Fungi</taxon>
        <taxon>Dikarya</taxon>
        <taxon>Basidiomycota</taxon>
        <taxon>Agaricomycotina</taxon>
        <taxon>Agaricomycetes</taxon>
        <taxon>Agaricomycetidae</taxon>
        <taxon>Agaricales</taxon>
        <taxon>Agaricineae</taxon>
        <taxon>Agaricaceae</taxon>
        <taxon>Macrolepiota</taxon>
    </lineage>
</organism>
<feature type="compositionally biased region" description="Low complexity" evidence="1">
    <location>
        <begin position="323"/>
        <end position="360"/>
    </location>
</feature>
<sequence length="510" mass="56436">MTSGVIRSPHLSLPTLKSKTVLRLTLMNFRLGRRVRWSLCRRAWMCLWVQILGQVHLRWRACRSRMRRHRSMWKGWKKGRKRDKGKGKEKEKEQPSADENAMEVDGVDVSPAVETTIVERQAAADDGEEEEDAETMVQPDELDELRTKFISLNELWENISHSLDQVESSWLSGVKEMYQDLVLEQQQTVQTRVEQHKTRIEERVVQLKSDISRIDDKVTATSKSVDGVVDETAQALEKVLHLRQERDTLLADHKQFFEEVLPGYKTKFEAYEVQREKDQKRYTVLETALNAYVKRPPSPPLPMLLGTPPFTPLDGMDTAAFESSTSLPSATSSSSTIIPTSPSSSSTVPAPSSTSTTAAANNNHKEPIQSSPPPHIPNYILAALQPHLITLLRKTVKPLLEEMRKRVEETVNAQKEEIYGNVWKKMEFTYQVLGKVQKNAEVDIGAILGSAAAVAANGSGGGGDGGDFSMMGSPERRRFVSSGGTSNANVAAGPSGSGSGGTVAGSSQNP</sequence>
<name>A0A9P5X9P8_9AGAR</name>
<feature type="region of interest" description="Disordered" evidence="1">
    <location>
        <begin position="73"/>
        <end position="103"/>
    </location>
</feature>
<proteinExistence type="predicted"/>
<comment type="caution">
    <text evidence="2">The sequence shown here is derived from an EMBL/GenBank/DDBJ whole genome shotgun (WGS) entry which is preliminary data.</text>
</comment>
<dbReference type="EMBL" id="MU151200">
    <property type="protein sequence ID" value="KAF9447423.1"/>
    <property type="molecule type" value="Genomic_DNA"/>
</dbReference>
<accession>A0A9P5X9P8</accession>
<keyword evidence="3" id="KW-1185">Reference proteome</keyword>
<feature type="compositionally biased region" description="Basic and acidic residues" evidence="1">
    <location>
        <begin position="86"/>
        <end position="95"/>
    </location>
</feature>
<dbReference type="OrthoDB" id="2749714at2759"/>
<gene>
    <name evidence="2" type="ORF">P691DRAFT_122603</name>
</gene>